<name>A0A183BDQ4_9TREM</name>
<protein>
    <submittedName>
        <fullName evidence="3">Magnesium and cobalt transport protein CorA</fullName>
    </submittedName>
</protein>
<dbReference type="OrthoDB" id="6287961at2759"/>
<dbReference type="EMBL" id="UZAN01068757">
    <property type="protein sequence ID" value="VDP94629.1"/>
    <property type="molecule type" value="Genomic_DNA"/>
</dbReference>
<evidence type="ECO:0000313" key="1">
    <source>
        <dbReference type="EMBL" id="VDP94629.1"/>
    </source>
</evidence>
<proteinExistence type="predicted"/>
<dbReference type="Proteomes" id="UP000272942">
    <property type="component" value="Unassembled WGS sequence"/>
</dbReference>
<dbReference type="WBParaSite" id="ECPE_0001738401-mRNA-1">
    <property type="protein sequence ID" value="ECPE_0001738401-mRNA-1"/>
    <property type="gene ID" value="ECPE_0001738401"/>
</dbReference>
<sequence>MTSELASFITSVFTMDLLDYESMLLRDIHLTEQEQRTIYRQAKDIEEILRWFNVKLAGVSQTLEEFSYLMDHEVSQSFHDNYFEL</sequence>
<reference evidence="3" key="1">
    <citation type="submission" date="2016-06" db="UniProtKB">
        <authorList>
            <consortium name="WormBaseParasite"/>
        </authorList>
    </citation>
    <scope>IDENTIFICATION</scope>
</reference>
<organism evidence="3">
    <name type="scientific">Echinostoma caproni</name>
    <dbReference type="NCBI Taxonomy" id="27848"/>
    <lineage>
        <taxon>Eukaryota</taxon>
        <taxon>Metazoa</taxon>
        <taxon>Spiralia</taxon>
        <taxon>Lophotrochozoa</taxon>
        <taxon>Platyhelminthes</taxon>
        <taxon>Trematoda</taxon>
        <taxon>Digenea</taxon>
        <taxon>Plagiorchiida</taxon>
        <taxon>Echinostomata</taxon>
        <taxon>Echinostomatoidea</taxon>
        <taxon>Echinostomatidae</taxon>
        <taxon>Echinostoma</taxon>
    </lineage>
</organism>
<reference evidence="1 2" key="2">
    <citation type="submission" date="2018-11" db="EMBL/GenBank/DDBJ databases">
        <authorList>
            <consortium name="Pathogen Informatics"/>
        </authorList>
    </citation>
    <scope>NUCLEOTIDE SEQUENCE [LARGE SCALE GENOMIC DNA]</scope>
    <source>
        <strain evidence="1 2">Egypt</strain>
    </source>
</reference>
<keyword evidence="2" id="KW-1185">Reference proteome</keyword>
<accession>A0A183BDQ4</accession>
<dbReference type="AlphaFoldDB" id="A0A183BDQ4"/>
<evidence type="ECO:0000313" key="2">
    <source>
        <dbReference type="Proteomes" id="UP000272942"/>
    </source>
</evidence>
<gene>
    <name evidence="1" type="ORF">ECPE_LOCUS17339</name>
</gene>
<evidence type="ECO:0000313" key="3">
    <source>
        <dbReference type="WBParaSite" id="ECPE_0001738401-mRNA-1"/>
    </source>
</evidence>